<protein>
    <submittedName>
        <fullName evidence="3">Putative copper export protein</fullName>
    </submittedName>
</protein>
<dbReference type="AlphaFoldDB" id="A0A839TCX4"/>
<dbReference type="Pfam" id="PF05425">
    <property type="entry name" value="CopD"/>
    <property type="match status" value="1"/>
</dbReference>
<proteinExistence type="predicted"/>
<organism evidence="3 4">
    <name type="scientific">Psychrobacter luti</name>
    <dbReference type="NCBI Taxonomy" id="198481"/>
    <lineage>
        <taxon>Bacteria</taxon>
        <taxon>Pseudomonadati</taxon>
        <taxon>Pseudomonadota</taxon>
        <taxon>Gammaproteobacteria</taxon>
        <taxon>Moraxellales</taxon>
        <taxon>Moraxellaceae</taxon>
        <taxon>Psychrobacter</taxon>
    </lineage>
</organism>
<keyword evidence="1" id="KW-0812">Transmembrane</keyword>
<feature type="transmembrane region" description="Helical" evidence="1">
    <location>
        <begin position="120"/>
        <end position="141"/>
    </location>
</feature>
<keyword evidence="1" id="KW-1133">Transmembrane helix</keyword>
<evidence type="ECO:0000313" key="3">
    <source>
        <dbReference type="EMBL" id="MBB3107291.1"/>
    </source>
</evidence>
<name>A0A839TCX4_9GAMM</name>
<dbReference type="RefSeq" id="WP_183620753.1">
    <property type="nucleotide sequence ID" value="NZ_CAJHAH010000003.1"/>
</dbReference>
<comment type="caution">
    <text evidence="3">The sequence shown here is derived from an EMBL/GenBank/DDBJ whole genome shotgun (WGS) entry which is preliminary data.</text>
</comment>
<gene>
    <name evidence="3" type="ORF">FHS24_001808</name>
</gene>
<accession>A0A839TCX4</accession>
<feature type="transmembrane region" description="Helical" evidence="1">
    <location>
        <begin position="87"/>
        <end position="108"/>
    </location>
</feature>
<evidence type="ECO:0000259" key="2">
    <source>
        <dbReference type="Pfam" id="PF05425"/>
    </source>
</evidence>
<dbReference type="InterPro" id="IPR008457">
    <property type="entry name" value="Cu-R_CopD_dom"/>
</dbReference>
<dbReference type="EMBL" id="JACHXL010000003">
    <property type="protein sequence ID" value="MBB3107291.1"/>
    <property type="molecule type" value="Genomic_DNA"/>
</dbReference>
<sequence length="145" mass="16086">MFNYLLILHLLGAAIWTGGHLILALVVLPKVLTSRNLDALLQFEGQFEKIGMPALAIQIITGLWMAHRILPNVGMWFAFDNDISVLIGMKLILLLLTAVVAMHARFWVIPRLSTNNLNGFAINIILVTLFSVAFVVVGTLFRTGF</sequence>
<reference evidence="3 4" key="1">
    <citation type="submission" date="2020-08" db="EMBL/GenBank/DDBJ databases">
        <title>Genomic Encyclopedia of Type Strains, Phase III (KMG-III): the genomes of soil and plant-associated and newly described type strains.</title>
        <authorList>
            <person name="Whitman W."/>
        </authorList>
    </citation>
    <scope>NUCLEOTIDE SEQUENCE [LARGE SCALE GENOMIC DNA]</scope>
    <source>
        <strain evidence="3 4">CECT 5885</strain>
    </source>
</reference>
<feature type="domain" description="Copper resistance protein D" evidence="2">
    <location>
        <begin position="43"/>
        <end position="137"/>
    </location>
</feature>
<keyword evidence="1" id="KW-0472">Membrane</keyword>
<dbReference type="GO" id="GO:0016020">
    <property type="term" value="C:membrane"/>
    <property type="evidence" value="ECO:0007669"/>
    <property type="project" value="InterPro"/>
</dbReference>
<keyword evidence="4" id="KW-1185">Reference proteome</keyword>
<feature type="transmembrane region" description="Helical" evidence="1">
    <location>
        <begin position="6"/>
        <end position="29"/>
    </location>
</feature>
<evidence type="ECO:0000313" key="4">
    <source>
        <dbReference type="Proteomes" id="UP000588111"/>
    </source>
</evidence>
<evidence type="ECO:0000256" key="1">
    <source>
        <dbReference type="SAM" id="Phobius"/>
    </source>
</evidence>
<dbReference type="Proteomes" id="UP000588111">
    <property type="component" value="Unassembled WGS sequence"/>
</dbReference>